<proteinExistence type="predicted"/>
<protein>
    <submittedName>
        <fullName evidence="3">NUDIX hydrolase</fullName>
    </submittedName>
</protein>
<evidence type="ECO:0000256" key="1">
    <source>
        <dbReference type="ARBA" id="ARBA00022801"/>
    </source>
</evidence>
<dbReference type="GO" id="GO:0005829">
    <property type="term" value="C:cytosol"/>
    <property type="evidence" value="ECO:0007669"/>
    <property type="project" value="TreeGrafter"/>
</dbReference>
<dbReference type="InterPro" id="IPR015797">
    <property type="entry name" value="NUDIX_hydrolase-like_dom_sf"/>
</dbReference>
<keyword evidence="1 3" id="KW-0378">Hydrolase</keyword>
<organism evidence="3 4">
    <name type="scientific">Speluncibacter jeojiensis</name>
    <dbReference type="NCBI Taxonomy" id="2710754"/>
    <lineage>
        <taxon>Bacteria</taxon>
        <taxon>Bacillati</taxon>
        <taxon>Actinomycetota</taxon>
        <taxon>Actinomycetes</taxon>
        <taxon>Mycobacteriales</taxon>
        <taxon>Speluncibacteraceae</taxon>
        <taxon>Speluncibacter</taxon>
    </lineage>
</organism>
<evidence type="ECO:0000313" key="3">
    <source>
        <dbReference type="EMBL" id="MDG3016688.1"/>
    </source>
</evidence>
<accession>A0A9X4RFI3</accession>
<dbReference type="Gene3D" id="3.90.79.10">
    <property type="entry name" value="Nucleoside Triphosphate Pyrophosphohydrolase"/>
    <property type="match status" value="1"/>
</dbReference>
<dbReference type="RefSeq" id="WP_332520632.1">
    <property type="nucleotide sequence ID" value="NZ_JANRHA010000016.1"/>
</dbReference>
<dbReference type="GO" id="GO:0019693">
    <property type="term" value="P:ribose phosphate metabolic process"/>
    <property type="evidence" value="ECO:0007669"/>
    <property type="project" value="TreeGrafter"/>
</dbReference>
<dbReference type="InterPro" id="IPR000086">
    <property type="entry name" value="NUDIX_hydrolase_dom"/>
</dbReference>
<dbReference type="PANTHER" id="PTHR11839:SF31">
    <property type="entry name" value="ADP-RIBOSE PYROPHOSPHATASE"/>
    <property type="match status" value="1"/>
</dbReference>
<evidence type="ECO:0000259" key="2">
    <source>
        <dbReference type="PROSITE" id="PS51462"/>
    </source>
</evidence>
<dbReference type="Proteomes" id="UP001152755">
    <property type="component" value="Unassembled WGS sequence"/>
</dbReference>
<gene>
    <name evidence="3" type="ORF">NVS88_19230</name>
</gene>
<comment type="caution">
    <text evidence="3">The sequence shown here is derived from an EMBL/GenBank/DDBJ whole genome shotgun (WGS) entry which is preliminary data.</text>
</comment>
<dbReference type="GO" id="GO:0006753">
    <property type="term" value="P:nucleoside phosphate metabolic process"/>
    <property type="evidence" value="ECO:0007669"/>
    <property type="project" value="TreeGrafter"/>
</dbReference>
<reference evidence="3" key="1">
    <citation type="submission" date="2022-08" db="EMBL/GenBank/DDBJ databases">
        <title>Genome analysis of Corynebacteriales strain.</title>
        <authorList>
            <person name="Lee S.D."/>
        </authorList>
    </citation>
    <scope>NUCLEOTIDE SEQUENCE</scope>
    <source>
        <strain evidence="3">D3-21</strain>
    </source>
</reference>
<name>A0A9X4RFI3_9ACTN</name>
<dbReference type="GO" id="GO:0016787">
    <property type="term" value="F:hydrolase activity"/>
    <property type="evidence" value="ECO:0007669"/>
    <property type="project" value="UniProtKB-KW"/>
</dbReference>
<evidence type="ECO:0000313" key="4">
    <source>
        <dbReference type="Proteomes" id="UP001152755"/>
    </source>
</evidence>
<dbReference type="PANTHER" id="PTHR11839">
    <property type="entry name" value="UDP/ADP-SUGAR PYROPHOSPHATASE"/>
    <property type="match status" value="1"/>
</dbReference>
<dbReference type="Pfam" id="PF00293">
    <property type="entry name" value="NUDIX"/>
    <property type="match status" value="1"/>
</dbReference>
<dbReference type="SUPFAM" id="SSF55811">
    <property type="entry name" value="Nudix"/>
    <property type="match status" value="1"/>
</dbReference>
<keyword evidence="4" id="KW-1185">Reference proteome</keyword>
<dbReference type="PROSITE" id="PS51462">
    <property type="entry name" value="NUDIX"/>
    <property type="match status" value="1"/>
</dbReference>
<dbReference type="EMBL" id="JANRHA010000016">
    <property type="protein sequence ID" value="MDG3016688.1"/>
    <property type="molecule type" value="Genomic_DNA"/>
</dbReference>
<sequence length="236" mass="25347">MTLGAHDDPTGGPADRHRFDVLGSETVYDGGIVALRVDEVRMPGGASARREVVEHFGAVVVAAVDERDRLTMVRQYRHPLGQRLWELPAGLLDIAGEDPVVAARRELAEETGLAAVRWSTLVDLAASPGFTDEVVRVFLAEGLSDVERPEPEHEEADLEIVQVELDRAVQMVFDGEVVNASAAAGILALAAVRAGRARPRPADAPWTFASRAFAERKVRAAGDGAESEAETARPGR</sequence>
<dbReference type="AlphaFoldDB" id="A0A9X4RFI3"/>
<feature type="domain" description="Nudix hydrolase" evidence="2">
    <location>
        <begin position="54"/>
        <end position="190"/>
    </location>
</feature>